<keyword evidence="1" id="KW-0597">Phosphoprotein</keyword>
<keyword evidence="8" id="KW-1185">Reference proteome</keyword>
<dbReference type="Pfam" id="PF00072">
    <property type="entry name" value="Response_reg"/>
    <property type="match status" value="1"/>
</dbReference>
<gene>
    <name evidence="7" type="ORF">D0T12_32210</name>
</gene>
<dbReference type="InterPro" id="IPR039420">
    <property type="entry name" value="WalR-like"/>
</dbReference>
<dbReference type="PANTHER" id="PTHR43214">
    <property type="entry name" value="TWO-COMPONENT RESPONSE REGULATOR"/>
    <property type="match status" value="1"/>
</dbReference>
<dbReference type="AlphaFoldDB" id="A0A372G7F6"/>
<dbReference type="InterPro" id="IPR000792">
    <property type="entry name" value="Tscrpt_reg_LuxR_C"/>
</dbReference>
<evidence type="ECO:0000256" key="3">
    <source>
        <dbReference type="PROSITE-ProRule" id="PRU00169"/>
    </source>
</evidence>
<name>A0A372G7F6_9ACTN</name>
<evidence type="ECO:0000256" key="2">
    <source>
        <dbReference type="ARBA" id="ARBA00023125"/>
    </source>
</evidence>
<dbReference type="SMART" id="SM00448">
    <property type="entry name" value="REC"/>
    <property type="match status" value="1"/>
</dbReference>
<dbReference type="CDD" id="cd06170">
    <property type="entry name" value="LuxR_C_like"/>
    <property type="match status" value="1"/>
</dbReference>
<feature type="compositionally biased region" description="Basic and acidic residues" evidence="4">
    <location>
        <begin position="9"/>
        <end position="27"/>
    </location>
</feature>
<dbReference type="EMBL" id="QVNQ01000014">
    <property type="protein sequence ID" value="RFS81306.1"/>
    <property type="molecule type" value="Genomic_DNA"/>
</dbReference>
<dbReference type="SUPFAM" id="SSF52172">
    <property type="entry name" value="CheY-like"/>
    <property type="match status" value="1"/>
</dbReference>
<accession>A0A372G7F6</accession>
<comment type="caution">
    <text evidence="7">The sequence shown here is derived from an EMBL/GenBank/DDBJ whole genome shotgun (WGS) entry which is preliminary data.</text>
</comment>
<reference evidence="7 8" key="1">
    <citation type="submission" date="2018-08" db="EMBL/GenBank/DDBJ databases">
        <title>Actinomadura spongicola sp. nov., isolated from marine sponge Leucetta chagosensis.</title>
        <authorList>
            <person name="Li L."/>
            <person name="Lin H.W."/>
        </authorList>
    </citation>
    <scope>NUCLEOTIDE SEQUENCE [LARGE SCALE GENOMIC DNA]</scope>
    <source>
        <strain evidence="7 8">LHW52907</strain>
    </source>
</reference>
<evidence type="ECO:0000256" key="1">
    <source>
        <dbReference type="ARBA" id="ARBA00022553"/>
    </source>
</evidence>
<comment type="caution">
    <text evidence="3">Lacks conserved residue(s) required for the propagation of feature annotation.</text>
</comment>
<dbReference type="InterPro" id="IPR011006">
    <property type="entry name" value="CheY-like_superfamily"/>
</dbReference>
<dbReference type="GO" id="GO:0003677">
    <property type="term" value="F:DNA binding"/>
    <property type="evidence" value="ECO:0007669"/>
    <property type="project" value="UniProtKB-KW"/>
</dbReference>
<feature type="domain" description="Response regulatory" evidence="6">
    <location>
        <begin position="53"/>
        <end position="169"/>
    </location>
</feature>
<protein>
    <submittedName>
        <fullName evidence="7">DNA-binding response regulator</fullName>
    </submittedName>
</protein>
<evidence type="ECO:0000313" key="8">
    <source>
        <dbReference type="Proteomes" id="UP000262882"/>
    </source>
</evidence>
<dbReference type="PROSITE" id="PS50110">
    <property type="entry name" value="RESPONSE_REGULATORY"/>
    <property type="match status" value="1"/>
</dbReference>
<dbReference type="InterPro" id="IPR058245">
    <property type="entry name" value="NreC/VraR/RcsB-like_REC"/>
</dbReference>
<dbReference type="GO" id="GO:0000160">
    <property type="term" value="P:phosphorelay signal transduction system"/>
    <property type="evidence" value="ECO:0007669"/>
    <property type="project" value="InterPro"/>
</dbReference>
<dbReference type="SMART" id="SM00421">
    <property type="entry name" value="HTH_LUXR"/>
    <property type="match status" value="1"/>
</dbReference>
<dbReference type="InterPro" id="IPR016032">
    <property type="entry name" value="Sig_transdc_resp-reg_C-effctor"/>
</dbReference>
<evidence type="ECO:0000259" key="6">
    <source>
        <dbReference type="PROSITE" id="PS50110"/>
    </source>
</evidence>
<dbReference type="CDD" id="cd17535">
    <property type="entry name" value="REC_NarL-like"/>
    <property type="match status" value="1"/>
</dbReference>
<dbReference type="SUPFAM" id="SSF46894">
    <property type="entry name" value="C-terminal effector domain of the bipartite response regulators"/>
    <property type="match status" value="1"/>
</dbReference>
<organism evidence="7 8">
    <name type="scientific">Actinomadura spongiicola</name>
    <dbReference type="NCBI Taxonomy" id="2303421"/>
    <lineage>
        <taxon>Bacteria</taxon>
        <taxon>Bacillati</taxon>
        <taxon>Actinomycetota</taxon>
        <taxon>Actinomycetes</taxon>
        <taxon>Streptosporangiales</taxon>
        <taxon>Thermomonosporaceae</taxon>
        <taxon>Actinomadura</taxon>
    </lineage>
</organism>
<dbReference type="Gene3D" id="3.40.50.2300">
    <property type="match status" value="1"/>
</dbReference>
<evidence type="ECO:0000256" key="4">
    <source>
        <dbReference type="SAM" id="MobiDB-lite"/>
    </source>
</evidence>
<dbReference type="PROSITE" id="PS50043">
    <property type="entry name" value="HTH_LUXR_2"/>
    <property type="match status" value="1"/>
</dbReference>
<proteinExistence type="predicted"/>
<feature type="domain" description="HTH luxR-type" evidence="5">
    <location>
        <begin position="187"/>
        <end position="252"/>
    </location>
</feature>
<evidence type="ECO:0000313" key="7">
    <source>
        <dbReference type="EMBL" id="RFS81306.1"/>
    </source>
</evidence>
<sequence length="261" mass="28658">MRGASGLERPPDRPDRSLHEWTSEKAFRPFARARPPSSETGGRRDRGAVLTRSILIVDGHTLVRQGVREILEEDDELAVVGEAGDGEEAVSMAADRHPDVVLLEVGGHGRDAVTTVRRIRRHSPETKVIILSMQEGPELLRALLEAGIRGYLLKTVTRDELVAAIQAVQNSDRIVLSVSRRSLPEDDGAQPVQLTERERQVLELTALALTNRQIGNRLALTEATVKRHLRNIFAKLGAGSRLDAVNRAALAGLIEPPRNTL</sequence>
<feature type="region of interest" description="Disordered" evidence="4">
    <location>
        <begin position="1"/>
        <end position="45"/>
    </location>
</feature>
<dbReference type="Pfam" id="PF00196">
    <property type="entry name" value="GerE"/>
    <property type="match status" value="1"/>
</dbReference>
<dbReference type="GO" id="GO:0006355">
    <property type="term" value="P:regulation of DNA-templated transcription"/>
    <property type="evidence" value="ECO:0007669"/>
    <property type="project" value="InterPro"/>
</dbReference>
<dbReference type="PRINTS" id="PR00038">
    <property type="entry name" value="HTHLUXR"/>
</dbReference>
<keyword evidence="2 7" id="KW-0238">DNA-binding</keyword>
<dbReference type="Proteomes" id="UP000262882">
    <property type="component" value="Unassembled WGS sequence"/>
</dbReference>
<dbReference type="InterPro" id="IPR001789">
    <property type="entry name" value="Sig_transdc_resp-reg_receiver"/>
</dbReference>
<evidence type="ECO:0000259" key="5">
    <source>
        <dbReference type="PROSITE" id="PS50043"/>
    </source>
</evidence>
<dbReference type="OrthoDB" id="9808843at2"/>